<reference evidence="6 7" key="1">
    <citation type="submission" date="2013-12" db="EMBL/GenBank/DDBJ databases">
        <title>Draft genome sequence of Caloranaerobacter sp. H53214.</title>
        <authorList>
            <person name="Jiang L.J."/>
            <person name="Shao Z.Z."/>
            <person name="Long M.N."/>
        </authorList>
    </citation>
    <scope>NUCLEOTIDE SEQUENCE [LARGE SCALE GENOMIC DNA]</scope>
    <source>
        <strain evidence="6 7">H53214</strain>
    </source>
</reference>
<dbReference type="InterPro" id="IPR036074">
    <property type="entry name" value="CbiD_sf"/>
</dbReference>
<keyword evidence="3 5" id="KW-0808">Transferase</keyword>
<dbReference type="STRING" id="1156417.Y919_09120"/>
<evidence type="ECO:0000256" key="5">
    <source>
        <dbReference type="HAMAP-Rule" id="MF_00787"/>
    </source>
</evidence>
<dbReference type="UniPathway" id="UPA00148">
    <property type="reaction ID" value="UER00227"/>
</dbReference>
<organism evidence="6 7">
    <name type="scientific">Caloranaerobacter azorensis H53214</name>
    <dbReference type="NCBI Taxonomy" id="1156417"/>
    <lineage>
        <taxon>Bacteria</taxon>
        <taxon>Bacillati</taxon>
        <taxon>Bacillota</taxon>
        <taxon>Tissierellia</taxon>
        <taxon>Tissierellales</taxon>
        <taxon>Thermohalobacteraceae</taxon>
        <taxon>Caloranaerobacter</taxon>
    </lineage>
</organism>
<dbReference type="Pfam" id="PF01888">
    <property type="entry name" value="CbiD"/>
    <property type="match status" value="1"/>
</dbReference>
<dbReference type="GO" id="GO:0019251">
    <property type="term" value="P:anaerobic cobalamin biosynthetic process"/>
    <property type="evidence" value="ECO:0007669"/>
    <property type="project" value="UniProtKB-UniRule"/>
</dbReference>
<dbReference type="RefSeq" id="WP_035164145.1">
    <property type="nucleotide sequence ID" value="NZ_AZTB01000049.1"/>
</dbReference>
<dbReference type="GO" id="GO:0032259">
    <property type="term" value="P:methylation"/>
    <property type="evidence" value="ECO:0007669"/>
    <property type="project" value="UniProtKB-KW"/>
</dbReference>
<sequence length="372" mass="40572">MLKKYVFKDGKKMRYGYTTGSCAAAASKAAALMALKGEIVSEIEIDTPKGWKLNLEIINPEVLDNSSAICYVKKDGGDDPDITNGILIGAKVKITNTPEIIIKGGKGVGIVTKPGLCVPVGSPAINPVPLKMIRNEIKKILPKNKGVEVTIIVPEGEKIARKTFNPKLGILNGISILGTSGIVEPMSDEAFKESLALEFKILKQKGIDKVVLVPGNYGEEKALKSFGIEKKYIIKISNFVGFMLDKCVEFNVKKVLLIGHIGKLVKVSAGIFNTHSKIADARNEIIGANLALLGAPSEVIKEIFDCITTEAAIKVIERYGYQSIYEVLCKKAEERCINYSYGELEVGVIMFSMEKGVLYIGNNAKRILEEFR</sequence>
<dbReference type="SUPFAM" id="SSF111342">
    <property type="entry name" value="CbiD-like"/>
    <property type="match status" value="1"/>
</dbReference>
<evidence type="ECO:0000256" key="3">
    <source>
        <dbReference type="ARBA" id="ARBA00022679"/>
    </source>
</evidence>
<dbReference type="EC" id="2.1.1.195" evidence="5"/>
<dbReference type="PIRSF" id="PIRSF026782">
    <property type="entry name" value="CbiD"/>
    <property type="match status" value="1"/>
</dbReference>
<accession>A0A096BGC4</accession>
<dbReference type="AlphaFoldDB" id="A0A096BGC4"/>
<comment type="caution">
    <text evidence="6">The sequence shown here is derived from an EMBL/GenBank/DDBJ whole genome shotgun (WGS) entry which is preliminary data.</text>
</comment>
<dbReference type="PANTHER" id="PTHR35863">
    <property type="entry name" value="COBALT-PRECORRIN-5B C(1)-METHYLTRANSFERASE"/>
    <property type="match status" value="1"/>
</dbReference>
<dbReference type="Gene3D" id="3.30.2110.10">
    <property type="entry name" value="CbiD-like"/>
    <property type="match status" value="1"/>
</dbReference>
<dbReference type="NCBIfam" id="TIGR00312">
    <property type="entry name" value="cbiD"/>
    <property type="match status" value="1"/>
</dbReference>
<evidence type="ECO:0000256" key="1">
    <source>
        <dbReference type="ARBA" id="ARBA00022573"/>
    </source>
</evidence>
<dbReference type="GO" id="GO:0043780">
    <property type="term" value="F:cobalt-precorrin-5B C1-methyltransferase activity"/>
    <property type="evidence" value="ECO:0007669"/>
    <property type="project" value="RHEA"/>
</dbReference>
<dbReference type="HAMAP" id="MF_00787">
    <property type="entry name" value="CbiD"/>
    <property type="match status" value="1"/>
</dbReference>
<keyword evidence="4 5" id="KW-0949">S-adenosyl-L-methionine</keyword>
<gene>
    <name evidence="5" type="primary">cbiD</name>
    <name evidence="6" type="ORF">Y919_09120</name>
</gene>
<comment type="catalytic activity">
    <reaction evidence="5">
        <text>Co-precorrin-5B + S-adenosyl-L-methionine = Co-precorrin-6A + S-adenosyl-L-homocysteine</text>
        <dbReference type="Rhea" id="RHEA:26285"/>
        <dbReference type="ChEBI" id="CHEBI:57856"/>
        <dbReference type="ChEBI" id="CHEBI:59789"/>
        <dbReference type="ChEBI" id="CHEBI:60063"/>
        <dbReference type="ChEBI" id="CHEBI:60064"/>
        <dbReference type="EC" id="2.1.1.195"/>
    </reaction>
</comment>
<evidence type="ECO:0000256" key="4">
    <source>
        <dbReference type="ARBA" id="ARBA00022691"/>
    </source>
</evidence>
<proteinExistence type="inferred from homology"/>
<evidence type="ECO:0000256" key="2">
    <source>
        <dbReference type="ARBA" id="ARBA00022603"/>
    </source>
</evidence>
<keyword evidence="1 5" id="KW-0169">Cobalamin biosynthesis</keyword>
<comment type="pathway">
    <text evidence="5">Cofactor biosynthesis; adenosylcobalamin biosynthesis; cob(II)yrinate a,c-diamide from sirohydrochlorin (anaerobic route): step 6/10.</text>
</comment>
<protein>
    <recommendedName>
        <fullName evidence="5">Cobalt-precorrin-5B C(1)-methyltransferase</fullName>
        <ecNumber evidence="5">2.1.1.195</ecNumber>
    </recommendedName>
    <alternativeName>
        <fullName evidence="5">Cobalt-precorrin-6A synthase</fullName>
    </alternativeName>
</protein>
<keyword evidence="2 5" id="KW-0489">Methyltransferase</keyword>
<dbReference type="Proteomes" id="UP000029622">
    <property type="component" value="Unassembled WGS sequence"/>
</dbReference>
<evidence type="ECO:0000313" key="6">
    <source>
        <dbReference type="EMBL" id="KGG79922.1"/>
    </source>
</evidence>
<name>A0A096BGC4_9FIRM</name>
<evidence type="ECO:0000313" key="7">
    <source>
        <dbReference type="Proteomes" id="UP000029622"/>
    </source>
</evidence>
<dbReference type="InterPro" id="IPR002748">
    <property type="entry name" value="CbiD"/>
</dbReference>
<dbReference type="PANTHER" id="PTHR35863:SF1">
    <property type="entry name" value="COBALT-PRECORRIN-5B C(1)-METHYLTRANSFERASE"/>
    <property type="match status" value="1"/>
</dbReference>
<comment type="function">
    <text evidence="5">Catalyzes the methylation of C-1 in cobalt-precorrin-5B to form cobalt-precorrin-6A.</text>
</comment>
<dbReference type="EMBL" id="AZTB01000049">
    <property type="protein sequence ID" value="KGG79922.1"/>
    <property type="molecule type" value="Genomic_DNA"/>
</dbReference>
<comment type="similarity">
    <text evidence="5">Belongs to the CbiD family.</text>
</comment>